<comment type="caution">
    <text evidence="1">The sequence shown here is derived from an EMBL/GenBank/DDBJ whole genome shotgun (WGS) entry which is preliminary data.</text>
</comment>
<gene>
    <name evidence="1" type="ORF">LTR78_001651</name>
</gene>
<protein>
    <submittedName>
        <fullName evidence="1">Uncharacterized protein</fullName>
    </submittedName>
</protein>
<sequence>MTKVPGITLESGWDRLAVDEKVQTIKAFVIAIASVQKCGVDNGSAHLGNVIWSEQENKCYIVDFERATYKRHKFRSTDPDDWGMY</sequence>
<dbReference type="AlphaFoldDB" id="A0AAE0WUK8"/>
<accession>A0AAE0WUK8</accession>
<dbReference type="EMBL" id="JAUTXT010000004">
    <property type="protein sequence ID" value="KAK3678354.1"/>
    <property type="molecule type" value="Genomic_DNA"/>
</dbReference>
<organism evidence="1 2">
    <name type="scientific">Recurvomyces mirabilis</name>
    <dbReference type="NCBI Taxonomy" id="574656"/>
    <lineage>
        <taxon>Eukaryota</taxon>
        <taxon>Fungi</taxon>
        <taxon>Dikarya</taxon>
        <taxon>Ascomycota</taxon>
        <taxon>Pezizomycotina</taxon>
        <taxon>Dothideomycetes</taxon>
        <taxon>Dothideomycetidae</taxon>
        <taxon>Mycosphaerellales</taxon>
        <taxon>Teratosphaeriaceae</taxon>
        <taxon>Recurvomyces</taxon>
    </lineage>
</organism>
<evidence type="ECO:0000313" key="1">
    <source>
        <dbReference type="EMBL" id="KAK3678354.1"/>
    </source>
</evidence>
<evidence type="ECO:0000313" key="2">
    <source>
        <dbReference type="Proteomes" id="UP001274830"/>
    </source>
</evidence>
<reference evidence="1" key="1">
    <citation type="submission" date="2023-07" db="EMBL/GenBank/DDBJ databases">
        <title>Black Yeasts Isolated from many extreme environments.</title>
        <authorList>
            <person name="Coleine C."/>
            <person name="Stajich J.E."/>
            <person name="Selbmann L."/>
        </authorList>
    </citation>
    <scope>NUCLEOTIDE SEQUENCE</scope>
    <source>
        <strain evidence="1">CCFEE 5485</strain>
    </source>
</reference>
<dbReference type="Gene3D" id="1.10.510.10">
    <property type="entry name" value="Transferase(Phosphotransferase) domain 1"/>
    <property type="match status" value="1"/>
</dbReference>
<proteinExistence type="predicted"/>
<name>A0AAE0WUK8_9PEZI</name>
<keyword evidence="2" id="KW-1185">Reference proteome</keyword>
<dbReference type="Proteomes" id="UP001274830">
    <property type="component" value="Unassembled WGS sequence"/>
</dbReference>